<evidence type="ECO:0000313" key="2">
    <source>
        <dbReference type="Proteomes" id="UP000076595"/>
    </source>
</evidence>
<keyword evidence="2" id="KW-1185">Reference proteome</keyword>
<dbReference type="Proteomes" id="UP000076595">
    <property type="component" value="Chromosome"/>
</dbReference>
<organism evidence="1 2">
    <name type="scientific">Acetobacter oryzifermentans</name>
    <dbReference type="NCBI Taxonomy" id="1633874"/>
    <lineage>
        <taxon>Bacteria</taxon>
        <taxon>Pseudomonadati</taxon>
        <taxon>Pseudomonadota</taxon>
        <taxon>Alphaproteobacteria</taxon>
        <taxon>Acetobacterales</taxon>
        <taxon>Acetobacteraceae</taxon>
        <taxon>Acetobacter</taxon>
    </lineage>
</organism>
<reference evidence="1 2" key="1">
    <citation type="submission" date="2015-03" db="EMBL/GenBank/DDBJ databases">
        <title>Genome study of Acetobacter sp. SLV-7.</title>
        <authorList>
            <person name="Cho G.Y."/>
            <person name="Jeon C.O."/>
        </authorList>
    </citation>
    <scope>NUCLEOTIDE SEQUENCE [LARGE SCALE GENOMIC DNA]</scope>
    <source>
        <strain evidence="1 2">SLV-7</strain>
    </source>
</reference>
<gene>
    <name evidence="1" type="ORF">WG31_01950</name>
</gene>
<protein>
    <submittedName>
        <fullName evidence="1">Uncharacterized protein</fullName>
    </submittedName>
</protein>
<dbReference type="EMBL" id="CP011120">
    <property type="protein sequence ID" value="ANA12926.1"/>
    <property type="molecule type" value="Genomic_DNA"/>
</dbReference>
<proteinExistence type="predicted"/>
<evidence type="ECO:0000313" key="1">
    <source>
        <dbReference type="EMBL" id="ANA12926.1"/>
    </source>
</evidence>
<accession>A0ABN4NTF5</accession>
<name>A0ABN4NTF5_9PROT</name>
<sequence length="67" mass="7155">MSLAHELAMGKAIELHKGTGVSADDLAATAETIRRYCAGELYGKTSPCSFPPKGFKMDDVGRLVPED</sequence>